<keyword evidence="1" id="KW-0812">Transmembrane</keyword>
<evidence type="ECO:0008006" key="4">
    <source>
        <dbReference type="Google" id="ProtNLM"/>
    </source>
</evidence>
<keyword evidence="1" id="KW-0472">Membrane</keyword>
<name>A0A1D9FXW5_MOOP1</name>
<dbReference type="AlphaFoldDB" id="A0A1D9FXW5"/>
<protein>
    <recommendedName>
        <fullName evidence="4">Transposase</fullName>
    </recommendedName>
</protein>
<proteinExistence type="predicted"/>
<evidence type="ECO:0000313" key="3">
    <source>
        <dbReference type="Proteomes" id="UP000176944"/>
    </source>
</evidence>
<feature type="transmembrane region" description="Helical" evidence="1">
    <location>
        <begin position="12"/>
        <end position="32"/>
    </location>
</feature>
<dbReference type="EMBL" id="CP017708">
    <property type="protein sequence ID" value="AOY80173.1"/>
    <property type="molecule type" value="Genomic_DNA"/>
</dbReference>
<accession>A0A1D9FXW5</accession>
<keyword evidence="1" id="KW-1133">Transmembrane helix</keyword>
<organism evidence="2 3">
    <name type="scientific">Moorena producens (strain JHB)</name>
    <dbReference type="NCBI Taxonomy" id="1454205"/>
    <lineage>
        <taxon>Bacteria</taxon>
        <taxon>Bacillati</taxon>
        <taxon>Cyanobacteriota</taxon>
        <taxon>Cyanophyceae</taxon>
        <taxon>Coleofasciculales</taxon>
        <taxon>Coleofasciculaceae</taxon>
        <taxon>Moorena</taxon>
    </lineage>
</organism>
<sequence>MEPVITVPRSFVIFLHKLILINSGIFTVYALLRRAPSENPIENIWGQAKKVLQQMHQRCRSRSVTKGQSFKLTNKLFELFIEYRLFTMPNLGTYEAFSTII</sequence>
<gene>
    <name evidence="2" type="ORF">BJP36_09780</name>
</gene>
<dbReference type="Proteomes" id="UP000176944">
    <property type="component" value="Chromosome"/>
</dbReference>
<reference evidence="3" key="1">
    <citation type="submission" date="2016-10" db="EMBL/GenBank/DDBJ databases">
        <title>Comparative genomics uncovers the prolific and rare metabolic potential of the cyanobacterial genus Moorea.</title>
        <authorList>
            <person name="Leao T."/>
            <person name="Castelao G."/>
            <person name="Korobeynikov A."/>
            <person name="Monroe E.A."/>
            <person name="Podell S."/>
            <person name="Glukhov E."/>
            <person name="Allen E."/>
            <person name="Gerwick W.H."/>
            <person name="Gerwick L."/>
        </authorList>
    </citation>
    <scope>NUCLEOTIDE SEQUENCE [LARGE SCALE GENOMIC DNA]</scope>
    <source>
        <strain evidence="3">JHB</strain>
    </source>
</reference>
<evidence type="ECO:0000256" key="1">
    <source>
        <dbReference type="SAM" id="Phobius"/>
    </source>
</evidence>
<evidence type="ECO:0000313" key="2">
    <source>
        <dbReference type="EMBL" id="AOY80173.1"/>
    </source>
</evidence>